<dbReference type="ExpressionAtlas" id="A0A1D6JMW2">
    <property type="expression patterns" value="baseline and differential"/>
</dbReference>
<dbReference type="PANTHER" id="PTHR33734:SF31">
    <property type="entry name" value="CHITIN ELICITOR-BINDING PROTEIN"/>
    <property type="match status" value="1"/>
</dbReference>
<dbReference type="SMART" id="SM00257">
    <property type="entry name" value="LysM"/>
    <property type="match status" value="2"/>
</dbReference>
<dbReference type="PANTHER" id="PTHR33734">
    <property type="entry name" value="LYSM DOMAIN-CONTAINING GPI-ANCHORED PROTEIN 2"/>
    <property type="match status" value="1"/>
</dbReference>
<dbReference type="InParanoid" id="A0A1D6JMW2"/>
<feature type="domain" description="LysM" evidence="1">
    <location>
        <begin position="174"/>
        <end position="219"/>
    </location>
</feature>
<dbReference type="SUPFAM" id="SSF54106">
    <property type="entry name" value="LysM domain"/>
    <property type="match status" value="2"/>
</dbReference>
<organism evidence="2">
    <name type="scientific">Zea mays</name>
    <name type="common">Maize</name>
    <dbReference type="NCBI Taxonomy" id="4577"/>
    <lineage>
        <taxon>Eukaryota</taxon>
        <taxon>Viridiplantae</taxon>
        <taxon>Streptophyta</taxon>
        <taxon>Embryophyta</taxon>
        <taxon>Tracheophyta</taxon>
        <taxon>Spermatophyta</taxon>
        <taxon>Magnoliopsida</taxon>
        <taxon>Liliopsida</taxon>
        <taxon>Poales</taxon>
        <taxon>Poaceae</taxon>
        <taxon>PACMAD clade</taxon>
        <taxon>Panicoideae</taxon>
        <taxon>Andropogonodae</taxon>
        <taxon>Andropogoneae</taxon>
        <taxon>Tripsacinae</taxon>
        <taxon>Zea</taxon>
    </lineage>
</organism>
<reference evidence="2" key="1">
    <citation type="submission" date="2015-12" db="EMBL/GenBank/DDBJ databases">
        <title>Update maize B73 reference genome by single molecule sequencing technologies.</title>
        <authorList>
            <consortium name="Maize Genome Sequencing Project"/>
            <person name="Ware D."/>
        </authorList>
    </citation>
    <scope>NUCLEOTIDE SEQUENCE [LARGE SCALE GENOMIC DNA]</scope>
    <source>
        <tissue evidence="2">Seedling</tissue>
    </source>
</reference>
<feature type="domain" description="LysM" evidence="1">
    <location>
        <begin position="110"/>
        <end position="157"/>
    </location>
</feature>
<protein>
    <submittedName>
        <fullName evidence="2">LysM domain-containing GPI-anchored protein 2</fullName>
    </submittedName>
</protein>
<dbReference type="OMA" id="CAYTGYS"/>
<dbReference type="eggNOG" id="ENOG502QQ9K">
    <property type="taxonomic scope" value="Eukaryota"/>
</dbReference>
<accession>A0A1D6JMW2</accession>
<dbReference type="SMR" id="A0A1D6JMW2"/>
<dbReference type="AlphaFoldDB" id="A0A1D6JMW2"/>
<evidence type="ECO:0000259" key="1">
    <source>
        <dbReference type="PROSITE" id="PS51782"/>
    </source>
</evidence>
<dbReference type="FunCoup" id="A0A1D6JMW2">
    <property type="interactions" value="168"/>
</dbReference>
<dbReference type="PaxDb" id="4577-GRMZM2G410991_P01"/>
<dbReference type="InterPro" id="IPR018392">
    <property type="entry name" value="LysM"/>
</dbReference>
<sequence>MSPFAARVASLAALLLALLLAAPASAANFTCATVGKTCQSAIGYAVPNATTYGELVARFNATTTLAELLGANGLPATTPASTPLAAKATVRVPFRCRCGSNGVGQSDGGPFYVVYPLDGLDHIAREVFGGFVTYQEIATANNITNVNLIVVGQKLRIPLPCTCDQVDGADVMHFAYSVAKGDDPPGIAARFGVTETTLLSVNKITDPKTSLQQGQILDVPLPAKVISQSRLPSVLTVRANSVLPVCKSSVGNASADYNLLVPNGTYVLTADDCIQCSCSASNYEHLDCTPVKGGRCPAVPPCSGGLTLGQVNGTGCASRMCAYSGYTNTTSLTIHTSLVPANETACQNGGAARAEFAGSVLRTSLIAFLMSLILICLL</sequence>
<dbReference type="PROSITE" id="PS51782">
    <property type="entry name" value="LYSM"/>
    <property type="match status" value="2"/>
</dbReference>
<dbReference type="InterPro" id="IPR036779">
    <property type="entry name" value="LysM_dom_sf"/>
</dbReference>
<dbReference type="CDD" id="cd00118">
    <property type="entry name" value="LysM"/>
    <property type="match status" value="2"/>
</dbReference>
<gene>
    <name evidence="2" type="ORF">ZEAMMB73_Zm00001d027533</name>
</gene>
<dbReference type="Pfam" id="PF01476">
    <property type="entry name" value="LysM"/>
    <property type="match status" value="2"/>
</dbReference>
<proteinExistence type="predicted"/>
<name>A0A1D6JMW2_MAIZE</name>
<evidence type="ECO:0000313" key="2">
    <source>
        <dbReference type="EMBL" id="ONL93384.1"/>
    </source>
</evidence>
<dbReference type="EMBL" id="CM007647">
    <property type="protein sequence ID" value="ONL93384.1"/>
    <property type="molecule type" value="Genomic_DNA"/>
</dbReference>
<dbReference type="Gene3D" id="3.10.350.10">
    <property type="entry name" value="LysM domain"/>
    <property type="match status" value="2"/>
</dbReference>